<dbReference type="EMBL" id="CM003103">
    <property type="protein sequence ID" value="KUI70079.1"/>
    <property type="molecule type" value="Genomic_DNA"/>
</dbReference>
<dbReference type="Proteomes" id="UP000078559">
    <property type="component" value="Chromosome 6"/>
</dbReference>
<evidence type="ECO:0000313" key="3">
    <source>
        <dbReference type="Proteomes" id="UP000078559"/>
    </source>
</evidence>
<proteinExistence type="predicted"/>
<gene>
    <name evidence="2" type="ORF">VM1G_11689</name>
</gene>
<evidence type="ECO:0000256" key="1">
    <source>
        <dbReference type="SAM" id="MobiDB-lite"/>
    </source>
</evidence>
<evidence type="ECO:0000313" key="2">
    <source>
        <dbReference type="EMBL" id="KUI70079.1"/>
    </source>
</evidence>
<accession>A0A194W0U2</accession>
<keyword evidence="3" id="KW-1185">Reference proteome</keyword>
<name>A0A194W0U2_CYTMA</name>
<sequence>MCMFQSQSSGSSSVSSGLVPPSKGNEVMPMGLIQSTKGSQIVGSNEHGSVEAWASAADGRLLGYFRHMNPSSQPLGVTDPKSLQLSSHDILEIWGRPPAGLKLR</sequence>
<feature type="compositionally biased region" description="Low complexity" evidence="1">
    <location>
        <begin position="1"/>
        <end position="22"/>
    </location>
</feature>
<reference evidence="2" key="1">
    <citation type="submission" date="2014-12" db="EMBL/GenBank/DDBJ databases">
        <title>Genome Sequence of Valsa Canker Pathogens Uncovers a Specific Adaption of Colonization on Woody Bark.</title>
        <authorList>
            <person name="Yin Z."/>
            <person name="Liu H."/>
            <person name="Gao X."/>
            <person name="Li Z."/>
            <person name="Song N."/>
            <person name="Ke X."/>
            <person name="Dai Q."/>
            <person name="Wu Y."/>
            <person name="Sun Y."/>
            <person name="Xu J.-R."/>
            <person name="Kang Z.K."/>
            <person name="Wang L."/>
            <person name="Huang L."/>
        </authorList>
    </citation>
    <scope>NUCLEOTIDE SEQUENCE [LARGE SCALE GENOMIC DNA]</scope>
    <source>
        <strain evidence="2">03-8</strain>
    </source>
</reference>
<dbReference type="AlphaFoldDB" id="A0A194W0U2"/>
<feature type="region of interest" description="Disordered" evidence="1">
    <location>
        <begin position="1"/>
        <end position="29"/>
    </location>
</feature>
<organism evidence="2 3">
    <name type="scientific">Cytospora mali</name>
    <name type="common">Apple Valsa canker fungus</name>
    <name type="synonym">Valsa mali</name>
    <dbReference type="NCBI Taxonomy" id="578113"/>
    <lineage>
        <taxon>Eukaryota</taxon>
        <taxon>Fungi</taxon>
        <taxon>Dikarya</taxon>
        <taxon>Ascomycota</taxon>
        <taxon>Pezizomycotina</taxon>
        <taxon>Sordariomycetes</taxon>
        <taxon>Sordariomycetidae</taxon>
        <taxon>Diaporthales</taxon>
        <taxon>Cytosporaceae</taxon>
        <taxon>Cytospora</taxon>
    </lineage>
</organism>
<protein>
    <submittedName>
        <fullName evidence="2">Uncharacterized protein</fullName>
    </submittedName>
</protein>